<dbReference type="PANTHER" id="PTHR11264:SF0">
    <property type="entry name" value="URACIL-DNA GLYCOSYLASE"/>
    <property type="match status" value="1"/>
</dbReference>
<dbReference type="AlphaFoldDB" id="A0A1T4W124"/>
<comment type="function">
    <text evidence="2 9 11">Excises uracil residues from the DNA which can arise as a result of misincorporation of dUMP residues by DNA polymerase or due to deamination of cytosine.</text>
</comment>
<dbReference type="NCBIfam" id="NF003591">
    <property type="entry name" value="PRK05254.1-4"/>
    <property type="match status" value="1"/>
</dbReference>
<comment type="catalytic activity">
    <reaction evidence="1 9 11">
        <text>Hydrolyzes single-stranded DNA or mismatched double-stranded DNA and polynucleotides, releasing free uracil.</text>
        <dbReference type="EC" id="3.2.2.27"/>
    </reaction>
</comment>
<evidence type="ECO:0000256" key="1">
    <source>
        <dbReference type="ARBA" id="ARBA00001400"/>
    </source>
</evidence>
<evidence type="ECO:0000256" key="3">
    <source>
        <dbReference type="ARBA" id="ARBA00008184"/>
    </source>
</evidence>
<evidence type="ECO:0000256" key="10">
    <source>
        <dbReference type="PROSITE-ProRule" id="PRU10072"/>
    </source>
</evidence>
<dbReference type="NCBIfam" id="NF003589">
    <property type="entry name" value="PRK05254.1-2"/>
    <property type="match status" value="1"/>
</dbReference>
<dbReference type="GO" id="GO:0005737">
    <property type="term" value="C:cytoplasm"/>
    <property type="evidence" value="ECO:0007669"/>
    <property type="project" value="UniProtKB-SubCell"/>
</dbReference>
<keyword evidence="14" id="KW-1185">Reference proteome</keyword>
<evidence type="ECO:0000259" key="12">
    <source>
        <dbReference type="SMART" id="SM00986"/>
    </source>
</evidence>
<dbReference type="GO" id="GO:0004844">
    <property type="term" value="F:uracil DNA N-glycosylase activity"/>
    <property type="evidence" value="ECO:0007669"/>
    <property type="project" value="UniProtKB-UniRule"/>
</dbReference>
<proteinExistence type="inferred from homology"/>
<evidence type="ECO:0000313" key="14">
    <source>
        <dbReference type="Proteomes" id="UP000189733"/>
    </source>
</evidence>
<organism evidence="13 14">
    <name type="scientific">Desulfobaculum bizertense DSM 18034</name>
    <dbReference type="NCBI Taxonomy" id="1121442"/>
    <lineage>
        <taxon>Bacteria</taxon>
        <taxon>Pseudomonadati</taxon>
        <taxon>Thermodesulfobacteriota</taxon>
        <taxon>Desulfovibrionia</taxon>
        <taxon>Desulfovibrionales</taxon>
        <taxon>Desulfovibrionaceae</taxon>
        <taxon>Desulfobaculum</taxon>
    </lineage>
</organism>
<evidence type="ECO:0000256" key="9">
    <source>
        <dbReference type="HAMAP-Rule" id="MF_00148"/>
    </source>
</evidence>
<keyword evidence="7 9" id="KW-0378">Hydrolase</keyword>
<dbReference type="Pfam" id="PF03167">
    <property type="entry name" value="UDG"/>
    <property type="match status" value="1"/>
</dbReference>
<name>A0A1T4W124_9BACT</name>
<dbReference type="Proteomes" id="UP000189733">
    <property type="component" value="Unassembled WGS sequence"/>
</dbReference>
<dbReference type="GO" id="GO:0097510">
    <property type="term" value="P:base-excision repair, AP site formation via deaminated base removal"/>
    <property type="evidence" value="ECO:0007669"/>
    <property type="project" value="TreeGrafter"/>
</dbReference>
<keyword evidence="8 9" id="KW-0234">DNA repair</keyword>
<dbReference type="RefSeq" id="WP_078684674.1">
    <property type="nucleotide sequence ID" value="NZ_FUYA01000004.1"/>
</dbReference>
<dbReference type="InterPro" id="IPR002043">
    <property type="entry name" value="UDG_fam1"/>
</dbReference>
<evidence type="ECO:0000256" key="6">
    <source>
        <dbReference type="ARBA" id="ARBA00022763"/>
    </source>
</evidence>
<dbReference type="InterPro" id="IPR005122">
    <property type="entry name" value="Uracil-DNA_glycosylase-like"/>
</dbReference>
<gene>
    <name evidence="9" type="primary">ung</name>
    <name evidence="13" type="ORF">SAMN02745702_01376</name>
</gene>
<dbReference type="EC" id="3.2.2.27" evidence="4 9"/>
<feature type="active site" description="Proton acceptor" evidence="9 10">
    <location>
        <position position="64"/>
    </location>
</feature>
<dbReference type="NCBIfam" id="NF003588">
    <property type="entry name" value="PRK05254.1-1"/>
    <property type="match status" value="1"/>
</dbReference>
<dbReference type="NCBIfam" id="TIGR00628">
    <property type="entry name" value="ung"/>
    <property type="match status" value="1"/>
</dbReference>
<dbReference type="OrthoDB" id="9804372at2"/>
<dbReference type="HAMAP" id="MF_00148">
    <property type="entry name" value="UDG"/>
    <property type="match status" value="1"/>
</dbReference>
<dbReference type="Gene3D" id="3.40.470.10">
    <property type="entry name" value="Uracil-DNA glycosylase-like domain"/>
    <property type="match status" value="1"/>
</dbReference>
<evidence type="ECO:0000313" key="13">
    <source>
        <dbReference type="EMBL" id="SKA70952.1"/>
    </source>
</evidence>
<comment type="subcellular location">
    <subcellularLocation>
        <location evidence="9">Cytoplasm</location>
    </subcellularLocation>
</comment>
<dbReference type="SMART" id="SM00986">
    <property type="entry name" value="UDG"/>
    <property type="match status" value="1"/>
</dbReference>
<dbReference type="SMART" id="SM00987">
    <property type="entry name" value="UreE_C"/>
    <property type="match status" value="1"/>
</dbReference>
<reference evidence="13 14" key="1">
    <citation type="submission" date="2017-02" db="EMBL/GenBank/DDBJ databases">
        <authorList>
            <person name="Peterson S.W."/>
        </authorList>
    </citation>
    <scope>NUCLEOTIDE SEQUENCE [LARGE SCALE GENOMIC DNA]</scope>
    <source>
        <strain evidence="13 14">DSM 18034</strain>
    </source>
</reference>
<dbReference type="CDD" id="cd10027">
    <property type="entry name" value="UDG-F1-like"/>
    <property type="match status" value="1"/>
</dbReference>
<dbReference type="NCBIfam" id="NF003592">
    <property type="entry name" value="PRK05254.1-5"/>
    <property type="match status" value="1"/>
</dbReference>
<feature type="domain" description="Uracil-DNA glycosylase-like" evidence="12">
    <location>
        <begin position="49"/>
        <end position="211"/>
    </location>
</feature>
<sequence length="221" mass="24863">MSTTHLESWVQHVPLMAEGYHLELIDKVTAMRRTKSIFPPRGMEFAALEKLAFQDVKVVLLGQDPYHRPGQAHGLSFSVPEGTKLPPSLRNIFKEIDATLYPHQNREHSTDLSRWVEQGVLLLNASLTVEEGKAASHSRLGWLELTAAIVQALALQREHLVFLLWGGDARKRGENIDRRAHCVLEAAHPSPLSAYRGFFGCNHFALANDYLISHSKTAIEW</sequence>
<evidence type="ECO:0000256" key="4">
    <source>
        <dbReference type="ARBA" id="ARBA00012030"/>
    </source>
</evidence>
<accession>A0A1T4W124</accession>
<evidence type="ECO:0000256" key="5">
    <source>
        <dbReference type="ARBA" id="ARBA00018429"/>
    </source>
</evidence>
<dbReference type="SUPFAM" id="SSF52141">
    <property type="entry name" value="Uracil-DNA glycosylase-like"/>
    <property type="match status" value="1"/>
</dbReference>
<dbReference type="InterPro" id="IPR018085">
    <property type="entry name" value="Ura-DNA_Glyclase_AS"/>
</dbReference>
<protein>
    <recommendedName>
        <fullName evidence="5 9">Uracil-DNA glycosylase</fullName>
        <shortName evidence="9">UDG</shortName>
        <ecNumber evidence="4 9">3.2.2.27</ecNumber>
    </recommendedName>
</protein>
<keyword evidence="6 9" id="KW-0227">DNA damage</keyword>
<comment type="similarity">
    <text evidence="3 9 11">Belongs to the uracil-DNA glycosylase (UDG) superfamily. UNG family.</text>
</comment>
<keyword evidence="9" id="KW-0963">Cytoplasm</keyword>
<evidence type="ECO:0000256" key="7">
    <source>
        <dbReference type="ARBA" id="ARBA00022801"/>
    </source>
</evidence>
<dbReference type="PROSITE" id="PS00130">
    <property type="entry name" value="U_DNA_GLYCOSYLASE"/>
    <property type="match status" value="1"/>
</dbReference>
<dbReference type="PANTHER" id="PTHR11264">
    <property type="entry name" value="URACIL-DNA GLYCOSYLASE"/>
    <property type="match status" value="1"/>
</dbReference>
<dbReference type="EMBL" id="FUYA01000004">
    <property type="protein sequence ID" value="SKA70952.1"/>
    <property type="molecule type" value="Genomic_DNA"/>
</dbReference>
<dbReference type="InterPro" id="IPR036895">
    <property type="entry name" value="Uracil-DNA_glycosylase-like_sf"/>
</dbReference>
<evidence type="ECO:0000256" key="8">
    <source>
        <dbReference type="ARBA" id="ARBA00023204"/>
    </source>
</evidence>
<evidence type="ECO:0000256" key="11">
    <source>
        <dbReference type="RuleBase" id="RU003780"/>
    </source>
</evidence>
<evidence type="ECO:0000256" key="2">
    <source>
        <dbReference type="ARBA" id="ARBA00002631"/>
    </source>
</evidence>
<dbReference type="STRING" id="1121442.SAMN02745702_01376"/>